<reference evidence="1" key="1">
    <citation type="submission" date="2023-03" db="EMBL/GenBank/DDBJ databases">
        <title>Massive genome expansion in bonnet fungi (Mycena s.s.) driven by repeated elements and novel gene families across ecological guilds.</title>
        <authorList>
            <consortium name="Lawrence Berkeley National Laboratory"/>
            <person name="Harder C.B."/>
            <person name="Miyauchi S."/>
            <person name="Viragh M."/>
            <person name="Kuo A."/>
            <person name="Thoen E."/>
            <person name="Andreopoulos B."/>
            <person name="Lu D."/>
            <person name="Skrede I."/>
            <person name="Drula E."/>
            <person name="Henrissat B."/>
            <person name="Morin E."/>
            <person name="Kohler A."/>
            <person name="Barry K."/>
            <person name="LaButti K."/>
            <person name="Morin E."/>
            <person name="Salamov A."/>
            <person name="Lipzen A."/>
            <person name="Mereny Z."/>
            <person name="Hegedus B."/>
            <person name="Baldrian P."/>
            <person name="Stursova M."/>
            <person name="Weitz H."/>
            <person name="Taylor A."/>
            <person name="Grigoriev I.V."/>
            <person name="Nagy L.G."/>
            <person name="Martin F."/>
            <person name="Kauserud H."/>
        </authorList>
    </citation>
    <scope>NUCLEOTIDE SEQUENCE</scope>
    <source>
        <strain evidence="1">CBHHK188m</strain>
    </source>
</reference>
<sequence>MLYDKPLRDIASGRTCYGDPLETTRLVGASQNFLGSRGHRLHQIDAQHAFQTRPLADDRLTSNASAPIAEFLHQASNCVCSPQGYLARLVILASPHCTLTLVEHPDGPRLYLSPNARAHGLRMYAAFYRRCPLRSSSSTSLPLAAVDLPGRISLHDARCTCGNGLRLLRSTRLSTAWRYRRSGPSFRGQKRDATRLITSLPRQF</sequence>
<gene>
    <name evidence="1" type="ORF">DFH07DRAFT_964679</name>
</gene>
<proteinExistence type="predicted"/>
<dbReference type="AlphaFoldDB" id="A0AAD7N2Z0"/>
<protein>
    <submittedName>
        <fullName evidence="1">Uncharacterized protein</fullName>
    </submittedName>
</protein>
<name>A0AAD7N2Z0_9AGAR</name>
<dbReference type="Proteomes" id="UP001215280">
    <property type="component" value="Unassembled WGS sequence"/>
</dbReference>
<keyword evidence="2" id="KW-1185">Reference proteome</keyword>
<comment type="caution">
    <text evidence="1">The sequence shown here is derived from an EMBL/GenBank/DDBJ whole genome shotgun (WGS) entry which is preliminary data.</text>
</comment>
<evidence type="ECO:0000313" key="1">
    <source>
        <dbReference type="EMBL" id="KAJ7742162.1"/>
    </source>
</evidence>
<dbReference type="EMBL" id="JARJLG010000119">
    <property type="protein sequence ID" value="KAJ7742162.1"/>
    <property type="molecule type" value="Genomic_DNA"/>
</dbReference>
<organism evidence="1 2">
    <name type="scientific">Mycena maculata</name>
    <dbReference type="NCBI Taxonomy" id="230809"/>
    <lineage>
        <taxon>Eukaryota</taxon>
        <taxon>Fungi</taxon>
        <taxon>Dikarya</taxon>
        <taxon>Basidiomycota</taxon>
        <taxon>Agaricomycotina</taxon>
        <taxon>Agaricomycetes</taxon>
        <taxon>Agaricomycetidae</taxon>
        <taxon>Agaricales</taxon>
        <taxon>Marasmiineae</taxon>
        <taxon>Mycenaceae</taxon>
        <taxon>Mycena</taxon>
    </lineage>
</organism>
<evidence type="ECO:0000313" key="2">
    <source>
        <dbReference type="Proteomes" id="UP001215280"/>
    </source>
</evidence>
<accession>A0AAD7N2Z0</accession>